<reference evidence="2" key="1">
    <citation type="submission" date="2014-11" db="EMBL/GenBank/DDBJ databases">
        <authorList>
            <person name="Amaro Gonzalez C."/>
        </authorList>
    </citation>
    <scope>NUCLEOTIDE SEQUENCE</scope>
</reference>
<proteinExistence type="predicted"/>
<dbReference type="EMBL" id="GBXM01100731">
    <property type="protein sequence ID" value="JAH07846.1"/>
    <property type="molecule type" value="Transcribed_RNA"/>
</dbReference>
<accession>A0A0E9PT98</accession>
<dbReference type="AlphaFoldDB" id="A0A0E9PT98"/>
<evidence type="ECO:0000313" key="2">
    <source>
        <dbReference type="EMBL" id="JAH07846.1"/>
    </source>
</evidence>
<feature type="region of interest" description="Disordered" evidence="1">
    <location>
        <begin position="1"/>
        <end position="38"/>
    </location>
</feature>
<protein>
    <submittedName>
        <fullName evidence="2">Uncharacterized protein</fullName>
    </submittedName>
</protein>
<reference evidence="2" key="2">
    <citation type="journal article" date="2015" name="Fish Shellfish Immunol.">
        <title>Early steps in the European eel (Anguilla anguilla)-Vibrio vulnificus interaction in the gills: Role of the RtxA13 toxin.</title>
        <authorList>
            <person name="Callol A."/>
            <person name="Pajuelo D."/>
            <person name="Ebbesson L."/>
            <person name="Teles M."/>
            <person name="MacKenzie S."/>
            <person name="Amaro C."/>
        </authorList>
    </citation>
    <scope>NUCLEOTIDE SEQUENCE</scope>
</reference>
<evidence type="ECO:0000256" key="1">
    <source>
        <dbReference type="SAM" id="MobiDB-lite"/>
    </source>
</evidence>
<name>A0A0E9PT98_ANGAN</name>
<sequence length="38" mass="4360">MRNVKNKQKQTQTNETKALLKKTPIPGRPRPQQSEDGL</sequence>
<organism evidence="2">
    <name type="scientific">Anguilla anguilla</name>
    <name type="common">European freshwater eel</name>
    <name type="synonym">Muraena anguilla</name>
    <dbReference type="NCBI Taxonomy" id="7936"/>
    <lineage>
        <taxon>Eukaryota</taxon>
        <taxon>Metazoa</taxon>
        <taxon>Chordata</taxon>
        <taxon>Craniata</taxon>
        <taxon>Vertebrata</taxon>
        <taxon>Euteleostomi</taxon>
        <taxon>Actinopterygii</taxon>
        <taxon>Neopterygii</taxon>
        <taxon>Teleostei</taxon>
        <taxon>Anguilliformes</taxon>
        <taxon>Anguillidae</taxon>
        <taxon>Anguilla</taxon>
    </lineage>
</organism>